<dbReference type="SMART" id="SM01189">
    <property type="entry name" value="ELM2"/>
    <property type="match status" value="1"/>
</dbReference>
<dbReference type="InterPro" id="IPR001005">
    <property type="entry name" value="SANT/Myb"/>
</dbReference>
<dbReference type="GO" id="GO:0008270">
    <property type="term" value="F:zinc ion binding"/>
    <property type="evidence" value="ECO:0007669"/>
    <property type="project" value="UniProtKB-KW"/>
</dbReference>
<feature type="region of interest" description="Disordered" evidence="9">
    <location>
        <begin position="1"/>
        <end position="127"/>
    </location>
</feature>
<evidence type="ECO:0008006" key="14">
    <source>
        <dbReference type="Google" id="ProtNLM"/>
    </source>
</evidence>
<dbReference type="SUPFAM" id="SSF46689">
    <property type="entry name" value="Homeodomain-like"/>
    <property type="match status" value="1"/>
</dbReference>
<dbReference type="HOGENOM" id="CLU_069893_0_0_1"/>
<dbReference type="GO" id="GO:0042826">
    <property type="term" value="F:histone deacetylase binding"/>
    <property type="evidence" value="ECO:0007669"/>
    <property type="project" value="TreeGrafter"/>
</dbReference>
<dbReference type="InterPro" id="IPR040138">
    <property type="entry name" value="MIER/MTA"/>
</dbReference>
<evidence type="ECO:0000256" key="1">
    <source>
        <dbReference type="ARBA" id="ARBA00004123"/>
    </source>
</evidence>
<dbReference type="Pfam" id="PF01448">
    <property type="entry name" value="ELM2"/>
    <property type="match status" value="1"/>
</dbReference>
<gene>
    <name evidence="12" type="ORF">CRE_26175</name>
</gene>
<keyword evidence="3" id="KW-0479">Metal-binding</keyword>
<keyword evidence="6" id="KW-0804">Transcription</keyword>
<dbReference type="PANTHER" id="PTHR10865">
    <property type="entry name" value="METASTASIS-ASSOCIATED PROTEIN AND MESODERM INDUCTION EARLY RESPONSE PROTEIN"/>
    <property type="match status" value="1"/>
</dbReference>
<dbReference type="InterPro" id="IPR000949">
    <property type="entry name" value="ELM2_dom"/>
</dbReference>
<keyword evidence="8" id="KW-0539">Nucleus</keyword>
<dbReference type="PROSITE" id="PS51293">
    <property type="entry name" value="SANT"/>
    <property type="match status" value="1"/>
</dbReference>
<dbReference type="PANTHER" id="PTHR10865:SF28">
    <property type="entry name" value="ELM2 DOMAIN-CONTAINING PROTEIN"/>
    <property type="match status" value="1"/>
</dbReference>
<comment type="subcellular location">
    <subcellularLocation>
        <location evidence="1">Nucleus</location>
    </subcellularLocation>
</comment>
<evidence type="ECO:0000256" key="2">
    <source>
        <dbReference type="ARBA" id="ARBA00022491"/>
    </source>
</evidence>
<feature type="compositionally biased region" description="Low complexity" evidence="9">
    <location>
        <begin position="334"/>
        <end position="349"/>
    </location>
</feature>
<dbReference type="GO" id="GO:0003714">
    <property type="term" value="F:transcription corepressor activity"/>
    <property type="evidence" value="ECO:0007669"/>
    <property type="project" value="TreeGrafter"/>
</dbReference>
<dbReference type="Proteomes" id="UP000008281">
    <property type="component" value="Unassembled WGS sequence"/>
</dbReference>
<keyword evidence="4" id="KW-0863">Zinc-finger</keyword>
<keyword evidence="6" id="KW-0805">Transcription regulation</keyword>
<evidence type="ECO:0000259" key="10">
    <source>
        <dbReference type="PROSITE" id="PS51156"/>
    </source>
</evidence>
<feature type="region of interest" description="Disordered" evidence="9">
    <location>
        <begin position="311"/>
        <end position="349"/>
    </location>
</feature>
<dbReference type="InterPro" id="IPR017884">
    <property type="entry name" value="SANT_dom"/>
</dbReference>
<dbReference type="OrthoDB" id="5916873at2759"/>
<dbReference type="Gene3D" id="1.10.10.60">
    <property type="entry name" value="Homeodomain-like"/>
    <property type="match status" value="1"/>
</dbReference>
<evidence type="ECO:0000256" key="4">
    <source>
        <dbReference type="ARBA" id="ARBA00022771"/>
    </source>
</evidence>
<keyword evidence="5" id="KW-0862">Zinc</keyword>
<evidence type="ECO:0000256" key="7">
    <source>
        <dbReference type="ARBA" id="ARBA00023125"/>
    </source>
</evidence>
<sequence>MDEETSRSSLTDEEDYVDDNDNDNGEDYEATIEEEELLDEGDYADELKDLEDEGEMTIEELQRKYGYHPPTEVASNTGPAENGEAETTGESSSAAHDHYDPTILDFGNSQSGYDDDDDDYAPPDPWKRTIRVDPVLFQADVPDFEKSSSQDSNTRDEDIVLWSTNKPNQPNDEVLNNYLKDIVDLRKTHEQSVPPAGCEARDDEDALCALYRNNFDTEKAKESFPFPHINAPFRTVRPDALGFSEEESRIFEESLQMYGKDFSLITKMRMPYRKVGELIEYYYQWKLTPAYRVWRDAHPQHVPVVQPHLSTAWHQQSSDHEAHPHGPTSFAGASFSEPSTSEESTTLTN</sequence>
<dbReference type="OMA" id="DCELFER"/>
<dbReference type="GO" id="GO:0005654">
    <property type="term" value="C:nucleoplasm"/>
    <property type="evidence" value="ECO:0007669"/>
    <property type="project" value="TreeGrafter"/>
</dbReference>
<dbReference type="FunCoup" id="E3LQK4">
    <property type="interactions" value="2778"/>
</dbReference>
<organism evidence="13">
    <name type="scientific">Caenorhabditis remanei</name>
    <name type="common">Caenorhabditis vulgaris</name>
    <dbReference type="NCBI Taxonomy" id="31234"/>
    <lineage>
        <taxon>Eukaryota</taxon>
        <taxon>Metazoa</taxon>
        <taxon>Ecdysozoa</taxon>
        <taxon>Nematoda</taxon>
        <taxon>Chromadorea</taxon>
        <taxon>Rhabditida</taxon>
        <taxon>Rhabditina</taxon>
        <taxon>Rhabditomorpha</taxon>
        <taxon>Rhabditoidea</taxon>
        <taxon>Rhabditidae</taxon>
        <taxon>Peloderinae</taxon>
        <taxon>Caenorhabditis</taxon>
    </lineage>
</organism>
<keyword evidence="13" id="KW-1185">Reference proteome</keyword>
<evidence type="ECO:0000313" key="12">
    <source>
        <dbReference type="EMBL" id="EFP07611.1"/>
    </source>
</evidence>
<evidence type="ECO:0000256" key="8">
    <source>
        <dbReference type="ARBA" id="ARBA00023242"/>
    </source>
</evidence>
<dbReference type="SMART" id="SM00717">
    <property type="entry name" value="SANT"/>
    <property type="match status" value="1"/>
</dbReference>
<evidence type="ECO:0000256" key="3">
    <source>
        <dbReference type="ARBA" id="ARBA00022723"/>
    </source>
</evidence>
<dbReference type="STRING" id="31234.E3LQK4"/>
<accession>E3LQK4</accession>
<evidence type="ECO:0000259" key="11">
    <source>
        <dbReference type="PROSITE" id="PS51293"/>
    </source>
</evidence>
<proteinExistence type="predicted"/>
<feature type="domain" description="SANT" evidence="11">
    <location>
        <begin position="244"/>
        <end position="290"/>
    </location>
</feature>
<dbReference type="PROSITE" id="PS51156">
    <property type="entry name" value="ELM2"/>
    <property type="match status" value="1"/>
</dbReference>
<dbReference type="EMBL" id="DS268413">
    <property type="protein sequence ID" value="EFP07611.1"/>
    <property type="molecule type" value="Genomic_DNA"/>
</dbReference>
<evidence type="ECO:0000313" key="13">
    <source>
        <dbReference type="Proteomes" id="UP000008281"/>
    </source>
</evidence>
<evidence type="ECO:0000256" key="9">
    <source>
        <dbReference type="SAM" id="MobiDB-lite"/>
    </source>
</evidence>
<reference evidence="12" key="1">
    <citation type="submission" date="2007-07" db="EMBL/GenBank/DDBJ databases">
        <title>PCAP assembly of the Caenorhabditis remanei genome.</title>
        <authorList>
            <consortium name="The Caenorhabditis remanei Sequencing Consortium"/>
            <person name="Wilson R.K."/>
        </authorList>
    </citation>
    <scope>NUCLEOTIDE SEQUENCE [LARGE SCALE GENOMIC DNA]</scope>
    <source>
        <strain evidence="12">PB4641</strain>
    </source>
</reference>
<dbReference type="InterPro" id="IPR009057">
    <property type="entry name" value="Homeodomain-like_sf"/>
</dbReference>
<keyword evidence="7" id="KW-0238">DNA-binding</keyword>
<dbReference type="GO" id="GO:0003677">
    <property type="term" value="F:DNA binding"/>
    <property type="evidence" value="ECO:0007669"/>
    <property type="project" value="UniProtKB-KW"/>
</dbReference>
<evidence type="ECO:0000256" key="5">
    <source>
        <dbReference type="ARBA" id="ARBA00022833"/>
    </source>
</evidence>
<name>E3LQK4_CAERE</name>
<dbReference type="FunFam" id="1.10.10.60:FF:000012">
    <property type="entry name" value="Metastasis-associated 1 family, member 3"/>
    <property type="match status" value="1"/>
</dbReference>
<keyword evidence="2" id="KW-0678">Repressor</keyword>
<dbReference type="AlphaFoldDB" id="E3LQK4"/>
<evidence type="ECO:0000256" key="6">
    <source>
        <dbReference type="ARBA" id="ARBA00023015"/>
    </source>
</evidence>
<dbReference type="GO" id="GO:0000122">
    <property type="term" value="P:negative regulation of transcription by RNA polymerase II"/>
    <property type="evidence" value="ECO:0007669"/>
    <property type="project" value="TreeGrafter"/>
</dbReference>
<feature type="domain" description="ELM2" evidence="10">
    <location>
        <begin position="128"/>
        <end position="228"/>
    </location>
</feature>
<protein>
    <recommendedName>
        <fullName evidence="14">SANT domain-containing protein</fullName>
    </recommendedName>
</protein>
<feature type="compositionally biased region" description="Acidic residues" evidence="9">
    <location>
        <begin position="11"/>
        <end position="58"/>
    </location>
</feature>
<dbReference type="InParanoid" id="E3LQK4"/>
<dbReference type="eggNOG" id="KOG4329">
    <property type="taxonomic scope" value="Eukaryota"/>
</dbReference>